<dbReference type="Proteomes" id="UP000192610">
    <property type="component" value="Unassembled WGS sequence"/>
</dbReference>
<dbReference type="OrthoDB" id="659794at2"/>
<proteinExistence type="predicted"/>
<feature type="chain" id="PRO_5010697809" description="DUF4249 family protein" evidence="1">
    <location>
        <begin position="21"/>
        <end position="238"/>
    </location>
</feature>
<dbReference type="RefSeq" id="WP_081197915.1">
    <property type="nucleotide sequence ID" value="NZ_FOCZ01000009.1"/>
</dbReference>
<reference evidence="3" key="1">
    <citation type="submission" date="2016-04" db="EMBL/GenBank/DDBJ databases">
        <authorList>
            <person name="Chen L."/>
            <person name="Zhuang W."/>
            <person name="Wang G."/>
        </authorList>
    </citation>
    <scope>NUCLEOTIDE SEQUENCE [LARGE SCALE GENOMIC DNA]</scope>
    <source>
        <strain evidence="3">17621</strain>
    </source>
</reference>
<evidence type="ECO:0000313" key="3">
    <source>
        <dbReference type="Proteomes" id="UP000192610"/>
    </source>
</evidence>
<keyword evidence="1" id="KW-0732">Signal</keyword>
<accession>A0A1V9F393</accession>
<evidence type="ECO:0000256" key="1">
    <source>
        <dbReference type="SAM" id="SignalP"/>
    </source>
</evidence>
<dbReference type="PROSITE" id="PS51257">
    <property type="entry name" value="PROKAR_LIPOPROTEIN"/>
    <property type="match status" value="1"/>
</dbReference>
<protein>
    <recommendedName>
        <fullName evidence="4">DUF4249 family protein</fullName>
    </recommendedName>
</protein>
<sequence>MRNITIVLLIILASCQKGMAMYNPIDTSNLWREILKLEAVFLDTSHLGFNATIYFADVDTVTVRDTIQAVYKLSKQKYRIEMDSTVIVQNDFYHLTIYKEQDIAILNRPVQFGINLFQVKLIDPDFSQFHIQRLHATDSAGYRKLSVDFKTGSPYTQYEILYDTSNYHISRVEYDLKKDLVTPGATDHYNVRIVCSGYQTGTFNDTVFSTNNYFIRKEGTINLQPPYTSYELINSLNQ</sequence>
<dbReference type="AlphaFoldDB" id="A0A1V9F393"/>
<evidence type="ECO:0000313" key="2">
    <source>
        <dbReference type="EMBL" id="OQP52820.1"/>
    </source>
</evidence>
<keyword evidence="3" id="KW-1185">Reference proteome</keyword>
<comment type="caution">
    <text evidence="2">The sequence shown here is derived from an EMBL/GenBank/DDBJ whole genome shotgun (WGS) entry which is preliminary data.</text>
</comment>
<dbReference type="EMBL" id="LVXG01000007">
    <property type="protein sequence ID" value="OQP52820.1"/>
    <property type="molecule type" value="Genomic_DNA"/>
</dbReference>
<evidence type="ECO:0008006" key="4">
    <source>
        <dbReference type="Google" id="ProtNLM"/>
    </source>
</evidence>
<feature type="signal peptide" evidence="1">
    <location>
        <begin position="1"/>
        <end position="20"/>
    </location>
</feature>
<dbReference type="STRING" id="354355.SAMN05660816_04744"/>
<gene>
    <name evidence="2" type="ORF">A4H97_24280</name>
</gene>
<organism evidence="2 3">
    <name type="scientific">Niastella yeongjuensis</name>
    <dbReference type="NCBI Taxonomy" id="354355"/>
    <lineage>
        <taxon>Bacteria</taxon>
        <taxon>Pseudomonadati</taxon>
        <taxon>Bacteroidota</taxon>
        <taxon>Chitinophagia</taxon>
        <taxon>Chitinophagales</taxon>
        <taxon>Chitinophagaceae</taxon>
        <taxon>Niastella</taxon>
    </lineage>
</organism>
<name>A0A1V9F393_9BACT</name>